<feature type="region of interest" description="Disordered" evidence="2">
    <location>
        <begin position="126"/>
        <end position="199"/>
    </location>
</feature>
<dbReference type="PANTHER" id="PTHR12635">
    <property type="entry name" value="RHO-GTPASE-ACTIVATING PROTEIN 6 FAMILY MEMBER"/>
    <property type="match status" value="1"/>
</dbReference>
<dbReference type="AlphaFoldDB" id="A0AAJ7U4L9"/>
<feature type="compositionally biased region" description="Low complexity" evidence="2">
    <location>
        <begin position="478"/>
        <end position="494"/>
    </location>
</feature>
<sequence>MMRFSSVGDHVTLERSVTYTGDLTWVTGGGEGVRLGPVALGALSELERARLQEAALARLADMQLPCNIAIPKDGQKRKKSLRRKLDTTLSREKSKDKESPPRAFGLPLLQVIANDLELKQRRELLSSCVPDPSPPPPPLAHPGSVGSGGTGSRGVGSELTGSALESSAAGWTREEGGDNAGRATAGRSRPQQRRGAMSVDSLAELQGNPSRLLEALQLSLPAEAAAGGGGGSTRGRWRRGEGQRLSLNPTFPRVPRVVEACCSHLEQHALHTVGIFRVGSSKKRVRQLRDQFDRGGEEAASIGEEASAHDVAALLKEFLRDLTEPLLSRELYPAFVHAAGLDPGQQVPLLRLLVCLLPPCNCDTLHRVLSFLATVARHAGTQADTGEQGNKMTAQNLATVFGPNLLRGERSVREDSTAVIATTCSLIEQHEQVFLIPPELQHEVLLRLMESDPEVVEHLLRRKAVGAGATERGWPSVSGRDGSSESLEGGSSADGDGDGEGSPYENTSPVLGARGAVAAEGASTAQRRTHAWTPWQHPHTHRTHRPHDPLNRLPHPEMVATPSRAPDLDLDLMTLRDKDSRSHVAPGGAEVGGGSGGPIPLTRTRSSGPGVTDTQALVGTNTREGLGRPGQGPGGGEDGRRFHCINSSSCKVSSSSGSSGSSGGRNNSFLFSQSQPDLPSLGGPNPAELNGRGWDSIPYSPAVQARLGPVKCLPRDAPASRTFFTSQAGAAKGSNVGDAGGMGPGGAVSRWVRALPAEGRPSEGSLDARRIGNLSPEQSDSIPETFV</sequence>
<feature type="compositionally biased region" description="Polar residues" evidence="2">
    <location>
        <begin position="603"/>
        <end position="622"/>
    </location>
</feature>
<dbReference type="PANTHER" id="PTHR12635:SF13">
    <property type="entry name" value="RHO GTPASE-ACTIVATING PROTEIN 6"/>
    <property type="match status" value="1"/>
</dbReference>
<evidence type="ECO:0000313" key="5">
    <source>
        <dbReference type="RefSeq" id="XP_032829645.1"/>
    </source>
</evidence>
<evidence type="ECO:0000256" key="2">
    <source>
        <dbReference type="SAM" id="MobiDB-lite"/>
    </source>
</evidence>
<feature type="region of interest" description="Disordered" evidence="2">
    <location>
        <begin position="466"/>
        <end position="566"/>
    </location>
</feature>
<reference evidence="5" key="1">
    <citation type="submission" date="2025-08" db="UniProtKB">
        <authorList>
            <consortium name="RefSeq"/>
        </authorList>
    </citation>
    <scope>IDENTIFICATION</scope>
    <source>
        <tissue evidence="5">Sperm</tissue>
    </source>
</reference>
<feature type="compositionally biased region" description="Gly residues" evidence="2">
    <location>
        <begin position="627"/>
        <end position="636"/>
    </location>
</feature>
<name>A0AAJ7U4L9_PETMA</name>
<dbReference type="InterPro" id="IPR008936">
    <property type="entry name" value="Rho_GTPase_activation_prot"/>
</dbReference>
<feature type="compositionally biased region" description="Low complexity" evidence="2">
    <location>
        <begin position="646"/>
        <end position="668"/>
    </location>
</feature>
<proteinExistence type="predicted"/>
<feature type="region of interest" description="Disordered" evidence="2">
    <location>
        <begin position="735"/>
        <end position="787"/>
    </location>
</feature>
<dbReference type="GO" id="GO:0007165">
    <property type="term" value="P:signal transduction"/>
    <property type="evidence" value="ECO:0007669"/>
    <property type="project" value="InterPro"/>
</dbReference>
<dbReference type="GeneID" id="116953494"/>
<keyword evidence="1" id="KW-0343">GTPase activation</keyword>
<evidence type="ECO:0000313" key="4">
    <source>
        <dbReference type="Proteomes" id="UP001318040"/>
    </source>
</evidence>
<dbReference type="Proteomes" id="UP001318040">
    <property type="component" value="Chromosome 3"/>
</dbReference>
<dbReference type="RefSeq" id="XP_032829645.1">
    <property type="nucleotide sequence ID" value="XM_032973754.1"/>
</dbReference>
<organism evidence="4 5">
    <name type="scientific">Petromyzon marinus</name>
    <name type="common">Sea lamprey</name>
    <dbReference type="NCBI Taxonomy" id="7757"/>
    <lineage>
        <taxon>Eukaryota</taxon>
        <taxon>Metazoa</taxon>
        <taxon>Chordata</taxon>
        <taxon>Craniata</taxon>
        <taxon>Vertebrata</taxon>
        <taxon>Cyclostomata</taxon>
        <taxon>Hyperoartia</taxon>
        <taxon>Petromyzontiformes</taxon>
        <taxon>Petromyzontidae</taxon>
        <taxon>Petromyzon</taxon>
    </lineage>
</organism>
<dbReference type="PROSITE" id="PS50238">
    <property type="entry name" value="RHOGAP"/>
    <property type="match status" value="1"/>
</dbReference>
<evidence type="ECO:0000256" key="1">
    <source>
        <dbReference type="ARBA" id="ARBA00022468"/>
    </source>
</evidence>
<keyword evidence="4" id="KW-1185">Reference proteome</keyword>
<dbReference type="InterPro" id="IPR000198">
    <property type="entry name" value="RhoGAP_dom"/>
</dbReference>
<feature type="region of interest" description="Disordered" evidence="2">
    <location>
        <begin position="579"/>
        <end position="693"/>
    </location>
</feature>
<dbReference type="SMART" id="SM00324">
    <property type="entry name" value="RhoGAP"/>
    <property type="match status" value="1"/>
</dbReference>
<dbReference type="Pfam" id="PF00620">
    <property type="entry name" value="RhoGAP"/>
    <property type="match status" value="1"/>
</dbReference>
<protein>
    <submittedName>
        <fullName evidence="5">Rho GTPase-activating protein 6-like</fullName>
    </submittedName>
</protein>
<evidence type="ECO:0000259" key="3">
    <source>
        <dbReference type="PROSITE" id="PS50238"/>
    </source>
</evidence>
<dbReference type="GO" id="GO:0005096">
    <property type="term" value="F:GTPase activator activity"/>
    <property type="evidence" value="ECO:0007669"/>
    <property type="project" value="UniProtKB-KW"/>
</dbReference>
<feature type="region of interest" description="Disordered" evidence="2">
    <location>
        <begin position="223"/>
        <end position="244"/>
    </location>
</feature>
<dbReference type="InterPro" id="IPR037863">
    <property type="entry name" value="RHOGAP6/36"/>
</dbReference>
<dbReference type="KEGG" id="pmrn:116953494"/>
<accession>A0AAJ7U4L9</accession>
<feature type="compositionally biased region" description="Pro residues" evidence="2">
    <location>
        <begin position="131"/>
        <end position="140"/>
    </location>
</feature>
<feature type="domain" description="Rho-GAP" evidence="3">
    <location>
        <begin position="245"/>
        <end position="434"/>
    </location>
</feature>
<gene>
    <name evidence="5" type="primary">LOC116953494</name>
</gene>
<dbReference type="Gene3D" id="1.10.555.10">
    <property type="entry name" value="Rho GTPase activation protein"/>
    <property type="match status" value="1"/>
</dbReference>
<feature type="compositionally biased region" description="Polar residues" evidence="2">
    <location>
        <begin position="775"/>
        <end position="787"/>
    </location>
</feature>
<feature type="compositionally biased region" description="Basic and acidic residues" evidence="2">
    <location>
        <begin position="83"/>
        <end position="100"/>
    </location>
</feature>
<feature type="compositionally biased region" description="Gly residues" evidence="2">
    <location>
        <begin position="145"/>
        <end position="154"/>
    </location>
</feature>
<feature type="region of interest" description="Disordered" evidence="2">
    <location>
        <begin position="71"/>
        <end position="102"/>
    </location>
</feature>
<dbReference type="SUPFAM" id="SSF48350">
    <property type="entry name" value="GTPase activation domain, GAP"/>
    <property type="match status" value="1"/>
</dbReference>